<dbReference type="InterPro" id="IPR027328">
    <property type="entry name" value="MAPRE"/>
</dbReference>
<dbReference type="GO" id="GO:0007064">
    <property type="term" value="P:mitotic sister chromatid cohesion"/>
    <property type="evidence" value="ECO:0007669"/>
    <property type="project" value="EnsemblFungi"/>
</dbReference>
<dbReference type="InterPro" id="IPR036872">
    <property type="entry name" value="CH_dom_sf"/>
</dbReference>
<keyword evidence="8" id="KW-0131">Cell cycle</keyword>
<keyword evidence="7" id="KW-0206">Cytoskeleton</keyword>
<dbReference type="GO" id="GO:0007019">
    <property type="term" value="P:microtubule depolymerization"/>
    <property type="evidence" value="ECO:0007669"/>
    <property type="project" value="EnsemblFungi"/>
</dbReference>
<dbReference type="GO" id="GO:0007020">
    <property type="term" value="P:microtubule nucleation"/>
    <property type="evidence" value="ECO:0007669"/>
    <property type="project" value="EnsemblFungi"/>
</dbReference>
<dbReference type="Gene3D" id="1.20.5.1430">
    <property type="match status" value="1"/>
</dbReference>
<dbReference type="EMBL" id="CP002497">
    <property type="protein sequence ID" value="AET37501.1"/>
    <property type="molecule type" value="Genomic_DNA"/>
</dbReference>
<feature type="domain" description="EB1 C-terminal" evidence="13">
    <location>
        <begin position="228"/>
        <end position="310"/>
    </location>
</feature>
<sequence>MSGLGESRTELLSWLNDLLRLDYTKVEQCGTGAAYCQIMDSIYGDLPMHRVKFDARAEYESLTNFKILQSCFTKHKIEKTVFVDRLVKCRFQDNLEFLQWLKKFWAQNKDESMYDPVSRRKSARPLSMRGPVSVQQAAVQPAHKRRSLASYPSSNTAGMSSAGSNAKLMQKVRQNGVNSIAGNNGGNEAGLGIGVVAATRVSSGGTRRPAPIAQSPLANEQMAALKAELRTANGKIEKMNEDVTQFQDAITIMERERDFYFGKLRDIEILVQSTHDLFKEGVYNDDPQELNRLIGKINQILYSTEEGFEGNHSIDGSEGIEDAGERVLGHVTDGVPPAQNLITDDETF</sequence>
<dbReference type="KEGG" id="erc:Ecym_1259"/>
<feature type="region of interest" description="Disordered" evidence="11">
    <location>
        <begin position="115"/>
        <end position="162"/>
    </location>
</feature>
<comment type="similarity">
    <text evidence="2">Belongs to the MAPRE family.</text>
</comment>
<dbReference type="GO" id="GO:0030543">
    <property type="term" value="P:2-micrometer plasmid partitioning"/>
    <property type="evidence" value="ECO:0007669"/>
    <property type="project" value="EnsemblFungi"/>
</dbReference>
<dbReference type="InterPro" id="IPR036133">
    <property type="entry name" value="EB1_C_sf"/>
</dbReference>
<accession>G8JN37</accession>
<dbReference type="GO" id="GO:1904825">
    <property type="term" value="P:protein localization to microtubule plus-end"/>
    <property type="evidence" value="ECO:0007669"/>
    <property type="project" value="EnsemblFungi"/>
</dbReference>
<evidence type="ECO:0000256" key="11">
    <source>
        <dbReference type="SAM" id="MobiDB-lite"/>
    </source>
</evidence>
<dbReference type="SUPFAM" id="SSF47576">
    <property type="entry name" value="Calponin-homology domain, CH-domain"/>
    <property type="match status" value="1"/>
</dbReference>
<evidence type="ECO:0000256" key="4">
    <source>
        <dbReference type="ARBA" id="ARBA00022618"/>
    </source>
</evidence>
<reference evidence="15" key="1">
    <citation type="journal article" date="2012" name="G3 (Bethesda)">
        <title>Pichia sorbitophila, an interspecies yeast hybrid reveals early steps of genome resolution following polyploidization.</title>
        <authorList>
            <person name="Leh Louis V."/>
            <person name="Despons L."/>
            <person name="Friedrich A."/>
            <person name="Martin T."/>
            <person name="Durrens P."/>
            <person name="Casaregola S."/>
            <person name="Neuveglise C."/>
            <person name="Fairhead C."/>
            <person name="Marck C."/>
            <person name="Cruz J.A."/>
            <person name="Straub M.L."/>
            <person name="Kugler V."/>
            <person name="Sacerdot C."/>
            <person name="Uzunov Z."/>
            <person name="Thierry A."/>
            <person name="Weiss S."/>
            <person name="Bleykasten C."/>
            <person name="De Montigny J."/>
            <person name="Jacques N."/>
            <person name="Jung P."/>
            <person name="Lemaire M."/>
            <person name="Mallet S."/>
            <person name="Morel G."/>
            <person name="Richard G.F."/>
            <person name="Sarkar A."/>
            <person name="Savel G."/>
            <person name="Schacherer J."/>
            <person name="Seret M.L."/>
            <person name="Talla E."/>
            <person name="Samson G."/>
            <person name="Jubin C."/>
            <person name="Poulain J."/>
            <person name="Vacherie B."/>
            <person name="Barbe V."/>
            <person name="Pelletier E."/>
            <person name="Sherman D.J."/>
            <person name="Westhof E."/>
            <person name="Weissenbach J."/>
            <person name="Baret P.V."/>
            <person name="Wincker P."/>
            <person name="Gaillardin C."/>
            <person name="Dujon B."/>
            <person name="Souciet J.L."/>
        </authorList>
    </citation>
    <scope>NUCLEOTIDE SEQUENCE [LARGE SCALE GENOMIC DNA]</scope>
    <source>
        <strain evidence="15">CBS 270.75 / DBVPG 7215 / KCTC 17166 / NRRL Y-17582</strain>
    </source>
</reference>
<evidence type="ECO:0000256" key="7">
    <source>
        <dbReference type="ARBA" id="ARBA00023212"/>
    </source>
</evidence>
<organism evidence="14 15">
    <name type="scientific">Eremothecium cymbalariae (strain CBS 270.75 / DBVPG 7215 / KCTC 17166 / NRRL Y-17582)</name>
    <name type="common">Yeast</name>
    <dbReference type="NCBI Taxonomy" id="931890"/>
    <lineage>
        <taxon>Eukaryota</taxon>
        <taxon>Fungi</taxon>
        <taxon>Dikarya</taxon>
        <taxon>Ascomycota</taxon>
        <taxon>Saccharomycotina</taxon>
        <taxon>Saccharomycetes</taxon>
        <taxon>Saccharomycetales</taxon>
        <taxon>Saccharomycetaceae</taxon>
        <taxon>Eremothecium</taxon>
    </lineage>
</organism>
<keyword evidence="15" id="KW-1185">Reference proteome</keyword>
<dbReference type="PROSITE" id="PS51230">
    <property type="entry name" value="EB1_C"/>
    <property type="match status" value="1"/>
</dbReference>
<dbReference type="InterPro" id="IPR001715">
    <property type="entry name" value="CH_dom"/>
</dbReference>
<dbReference type="RefSeq" id="XP_003644318.1">
    <property type="nucleotide sequence ID" value="XM_003644270.1"/>
</dbReference>
<name>G8JN37_ERECY</name>
<keyword evidence="6" id="KW-0498">Mitosis</keyword>
<dbReference type="Pfam" id="PF00307">
    <property type="entry name" value="CH"/>
    <property type="match status" value="1"/>
</dbReference>
<protein>
    <recommendedName>
        <fullName evidence="16">Calponin-homology (CH) domain-containing protein</fullName>
    </recommendedName>
</protein>
<evidence type="ECO:0000259" key="12">
    <source>
        <dbReference type="PROSITE" id="PS50021"/>
    </source>
</evidence>
<dbReference type="GO" id="GO:0031116">
    <property type="term" value="P:positive regulation of microtubule polymerization"/>
    <property type="evidence" value="ECO:0007669"/>
    <property type="project" value="EnsemblFungi"/>
</dbReference>
<dbReference type="GO" id="GO:0035371">
    <property type="term" value="C:microtubule plus-end"/>
    <property type="evidence" value="ECO:0007669"/>
    <property type="project" value="EnsemblFungi"/>
</dbReference>
<dbReference type="GO" id="GO:0051010">
    <property type="term" value="F:microtubule plus-end binding"/>
    <property type="evidence" value="ECO:0007669"/>
    <property type="project" value="EnsemblFungi"/>
</dbReference>
<evidence type="ECO:0008006" key="16">
    <source>
        <dbReference type="Google" id="ProtNLM"/>
    </source>
</evidence>
<evidence type="ECO:0000256" key="2">
    <source>
        <dbReference type="ARBA" id="ARBA00010729"/>
    </source>
</evidence>
<dbReference type="OrthoDB" id="2119228at2759"/>
<dbReference type="GO" id="GO:0000922">
    <property type="term" value="C:spindle pole"/>
    <property type="evidence" value="ECO:0007669"/>
    <property type="project" value="EnsemblFungi"/>
</dbReference>
<dbReference type="SUPFAM" id="SSF140612">
    <property type="entry name" value="EB1 dimerisation domain-like"/>
    <property type="match status" value="1"/>
</dbReference>
<evidence type="ECO:0000256" key="10">
    <source>
        <dbReference type="SAM" id="Coils"/>
    </source>
</evidence>
<feature type="coiled-coil region" evidence="10">
    <location>
        <begin position="222"/>
        <end position="256"/>
    </location>
</feature>
<dbReference type="FunCoup" id="G8JN37">
    <property type="interactions" value="703"/>
</dbReference>
<dbReference type="InParanoid" id="G8JN37"/>
<dbReference type="PROSITE" id="PS50021">
    <property type="entry name" value="CH"/>
    <property type="match status" value="1"/>
</dbReference>
<evidence type="ECO:0000256" key="1">
    <source>
        <dbReference type="ARBA" id="ARBA00004245"/>
    </source>
</evidence>
<dbReference type="GeneID" id="11469649"/>
<feature type="domain" description="Calponin-homology (CH)" evidence="12">
    <location>
        <begin position="5"/>
        <end position="106"/>
    </location>
</feature>
<feature type="compositionally biased region" description="Polar residues" evidence="11">
    <location>
        <begin position="150"/>
        <end position="162"/>
    </location>
</feature>
<dbReference type="Proteomes" id="UP000006790">
    <property type="component" value="Chromosome 1"/>
</dbReference>
<comment type="subcellular location">
    <subcellularLocation>
        <location evidence="1">Cytoplasm</location>
        <location evidence="1">Cytoskeleton</location>
    </subcellularLocation>
</comment>
<dbReference type="Gene3D" id="1.10.418.10">
    <property type="entry name" value="Calponin-like domain"/>
    <property type="match status" value="1"/>
</dbReference>
<dbReference type="FunFam" id="1.10.418.10:FF:000028">
    <property type="entry name" value="RP/EB family microtubule-associated protein"/>
    <property type="match status" value="1"/>
</dbReference>
<dbReference type="AlphaFoldDB" id="G8JN37"/>
<dbReference type="Pfam" id="PF03271">
    <property type="entry name" value="EB1"/>
    <property type="match status" value="1"/>
</dbReference>
<keyword evidence="3" id="KW-0963">Cytoplasm</keyword>
<dbReference type="OMA" id="HTHWIKH"/>
<evidence type="ECO:0000313" key="15">
    <source>
        <dbReference type="Proteomes" id="UP000006790"/>
    </source>
</evidence>
<dbReference type="FunFam" id="1.20.5.1430:FF:000007">
    <property type="entry name" value="Protein BIM1"/>
    <property type="match status" value="1"/>
</dbReference>
<dbReference type="InterPro" id="IPR004953">
    <property type="entry name" value="EB1_C"/>
</dbReference>
<evidence type="ECO:0000256" key="8">
    <source>
        <dbReference type="ARBA" id="ARBA00023306"/>
    </source>
</evidence>
<evidence type="ECO:0000256" key="5">
    <source>
        <dbReference type="ARBA" id="ARBA00022701"/>
    </source>
</evidence>
<evidence type="ECO:0000256" key="6">
    <source>
        <dbReference type="ARBA" id="ARBA00022776"/>
    </source>
</evidence>
<dbReference type="GO" id="GO:0031578">
    <property type="term" value="P:mitotic spindle orientation checkpoint signaling"/>
    <property type="evidence" value="ECO:0007669"/>
    <property type="project" value="EnsemblFungi"/>
</dbReference>
<dbReference type="GO" id="GO:0005881">
    <property type="term" value="C:cytoplasmic microtubule"/>
    <property type="evidence" value="ECO:0007669"/>
    <property type="project" value="EnsemblFungi"/>
</dbReference>
<dbReference type="GO" id="GO:0051233">
    <property type="term" value="C:spindle midzone"/>
    <property type="evidence" value="ECO:0007669"/>
    <property type="project" value="EnsemblFungi"/>
</dbReference>
<evidence type="ECO:0000256" key="3">
    <source>
        <dbReference type="ARBA" id="ARBA00022490"/>
    </source>
</evidence>
<keyword evidence="10" id="KW-0175">Coiled coil</keyword>
<evidence type="ECO:0000256" key="9">
    <source>
        <dbReference type="PROSITE-ProRule" id="PRU00576"/>
    </source>
</evidence>
<dbReference type="STRING" id="931890.G8JN37"/>
<dbReference type="GO" id="GO:0072686">
    <property type="term" value="C:mitotic spindle"/>
    <property type="evidence" value="ECO:0007669"/>
    <property type="project" value="EnsemblFungi"/>
</dbReference>
<keyword evidence="5 9" id="KW-0493">Microtubule</keyword>
<keyword evidence="4" id="KW-0132">Cell division</keyword>
<dbReference type="PANTHER" id="PTHR10623">
    <property type="entry name" value="MICROTUBULE-ASSOCIATED PROTEIN RP/EB FAMILY MEMBER"/>
    <property type="match status" value="1"/>
</dbReference>
<evidence type="ECO:0000313" key="14">
    <source>
        <dbReference type="EMBL" id="AET37501.1"/>
    </source>
</evidence>
<evidence type="ECO:0000259" key="13">
    <source>
        <dbReference type="PROSITE" id="PS51230"/>
    </source>
</evidence>
<dbReference type="eggNOG" id="KOG3000">
    <property type="taxonomic scope" value="Eukaryota"/>
</dbReference>
<dbReference type="GO" id="GO:0051301">
    <property type="term" value="P:cell division"/>
    <property type="evidence" value="ECO:0007669"/>
    <property type="project" value="UniProtKB-KW"/>
</dbReference>
<dbReference type="HOGENOM" id="CLU_041744_2_0_1"/>
<gene>
    <name evidence="14" type="ordered locus">Ecym_1259</name>
</gene>
<proteinExistence type="inferred from homology"/>
<dbReference type="GO" id="GO:0030473">
    <property type="term" value="P:nuclear migration along microtubule"/>
    <property type="evidence" value="ECO:0007669"/>
    <property type="project" value="EnsemblFungi"/>
</dbReference>
<dbReference type="GO" id="GO:0007026">
    <property type="term" value="P:negative regulation of microtubule depolymerization"/>
    <property type="evidence" value="ECO:0007669"/>
    <property type="project" value="EnsemblFungi"/>
</dbReference>